<dbReference type="Proteomes" id="UP001399917">
    <property type="component" value="Unassembled WGS sequence"/>
</dbReference>
<reference evidence="5" key="1">
    <citation type="journal article" date="2019" name="Int. J. Syst. Evol. Microbiol.">
        <title>The Global Catalogue of Microorganisms (GCM) 10K type strain sequencing project: providing services to taxonomists for standard genome sequencing and annotation.</title>
        <authorList>
            <consortium name="The Broad Institute Genomics Platform"/>
            <consortium name="The Broad Institute Genome Sequencing Center for Infectious Disease"/>
            <person name="Wu L."/>
            <person name="Ma J."/>
        </authorList>
    </citation>
    <scope>NUCLEOTIDE SEQUENCE [LARGE SCALE GENOMIC DNA]</scope>
    <source>
        <strain evidence="5">JCM 17190</strain>
    </source>
</reference>
<evidence type="ECO:0000313" key="4">
    <source>
        <dbReference type="EMBL" id="GAA3874797.1"/>
    </source>
</evidence>
<name>A0ABP7KEC2_9RHOB</name>
<dbReference type="Pfam" id="PF00011">
    <property type="entry name" value="HSP20"/>
    <property type="match status" value="1"/>
</dbReference>
<organism evidence="4 5">
    <name type="scientific">Celeribacter arenosi</name>
    <dbReference type="NCBI Taxonomy" id="792649"/>
    <lineage>
        <taxon>Bacteria</taxon>
        <taxon>Pseudomonadati</taxon>
        <taxon>Pseudomonadota</taxon>
        <taxon>Alphaproteobacteria</taxon>
        <taxon>Rhodobacterales</taxon>
        <taxon>Roseobacteraceae</taxon>
        <taxon>Celeribacter</taxon>
    </lineage>
</organism>
<dbReference type="PROSITE" id="PS01031">
    <property type="entry name" value="SHSP"/>
    <property type="match status" value="1"/>
</dbReference>
<dbReference type="Gene3D" id="2.60.40.790">
    <property type="match status" value="1"/>
</dbReference>
<comment type="similarity">
    <text evidence="1 2">Belongs to the small heat shock protein (HSP20) family.</text>
</comment>
<evidence type="ECO:0000256" key="1">
    <source>
        <dbReference type="PROSITE-ProRule" id="PRU00285"/>
    </source>
</evidence>
<accession>A0ABP7KEC2</accession>
<sequence length="106" mass="12039">MKARQRLATSWLGTKGEDHPLMAPRDQIEDVFDTFDDGLFQLKPHFGMHSDISETDEEIRITAELPGMTYEDFDITVDGHSLTIEGEQKPEGAATKTRKIEVKNVY</sequence>
<dbReference type="InterPro" id="IPR008978">
    <property type="entry name" value="HSP20-like_chaperone"/>
</dbReference>
<proteinExistence type="inferred from homology"/>
<evidence type="ECO:0000256" key="2">
    <source>
        <dbReference type="RuleBase" id="RU003616"/>
    </source>
</evidence>
<protein>
    <recommendedName>
        <fullName evidence="3">SHSP domain-containing protein</fullName>
    </recommendedName>
</protein>
<evidence type="ECO:0000313" key="5">
    <source>
        <dbReference type="Proteomes" id="UP001399917"/>
    </source>
</evidence>
<dbReference type="InterPro" id="IPR002068">
    <property type="entry name" value="A-crystallin/Hsp20_dom"/>
</dbReference>
<dbReference type="CDD" id="cd06464">
    <property type="entry name" value="ACD_sHsps-like"/>
    <property type="match status" value="1"/>
</dbReference>
<gene>
    <name evidence="4" type="ORF">GCM10022404_25790</name>
</gene>
<dbReference type="RefSeq" id="WP_344847700.1">
    <property type="nucleotide sequence ID" value="NZ_BAABDF010000007.1"/>
</dbReference>
<dbReference type="SUPFAM" id="SSF49764">
    <property type="entry name" value="HSP20-like chaperones"/>
    <property type="match status" value="1"/>
</dbReference>
<keyword evidence="5" id="KW-1185">Reference proteome</keyword>
<evidence type="ECO:0000259" key="3">
    <source>
        <dbReference type="PROSITE" id="PS01031"/>
    </source>
</evidence>
<feature type="domain" description="SHSP" evidence="3">
    <location>
        <begin position="41"/>
        <end position="106"/>
    </location>
</feature>
<dbReference type="EMBL" id="BAABDF010000007">
    <property type="protein sequence ID" value="GAA3874797.1"/>
    <property type="molecule type" value="Genomic_DNA"/>
</dbReference>
<comment type="caution">
    <text evidence="4">The sequence shown here is derived from an EMBL/GenBank/DDBJ whole genome shotgun (WGS) entry which is preliminary data.</text>
</comment>